<evidence type="ECO:0000259" key="2">
    <source>
        <dbReference type="SMART" id="SM00278"/>
    </source>
</evidence>
<reference evidence="3 4" key="1">
    <citation type="submission" date="2024-08" db="EMBL/GenBank/DDBJ databases">
        <authorList>
            <person name="Ishaq N."/>
        </authorList>
    </citation>
    <scope>NUCLEOTIDE SEQUENCE [LARGE SCALE GENOMIC DNA]</scope>
    <source>
        <strain evidence="3 4">DSM 18651</strain>
    </source>
</reference>
<feature type="domain" description="Helix-hairpin-helix DNA-binding motif class 1" evidence="2">
    <location>
        <begin position="50"/>
        <end position="69"/>
    </location>
</feature>
<dbReference type="SUPFAM" id="SSF47781">
    <property type="entry name" value="RuvA domain 2-like"/>
    <property type="match status" value="1"/>
</dbReference>
<accession>A0ABV4NXH1</accession>
<evidence type="ECO:0000256" key="1">
    <source>
        <dbReference type="SAM" id="SignalP"/>
    </source>
</evidence>
<dbReference type="Gene3D" id="1.10.150.280">
    <property type="entry name" value="AF1531-like domain"/>
    <property type="match status" value="1"/>
</dbReference>
<dbReference type="InterPro" id="IPR051675">
    <property type="entry name" value="Endo/Exo/Phosphatase_dom_1"/>
</dbReference>
<evidence type="ECO:0000313" key="4">
    <source>
        <dbReference type="Proteomes" id="UP001569428"/>
    </source>
</evidence>
<keyword evidence="1" id="KW-0732">Signal</keyword>
<organism evidence="3 4">
    <name type="scientific">Microbulbifer epialgicus</name>
    <dbReference type="NCBI Taxonomy" id="393907"/>
    <lineage>
        <taxon>Bacteria</taxon>
        <taxon>Pseudomonadati</taxon>
        <taxon>Pseudomonadota</taxon>
        <taxon>Gammaproteobacteria</taxon>
        <taxon>Cellvibrionales</taxon>
        <taxon>Microbulbiferaceae</taxon>
        <taxon>Microbulbifer</taxon>
    </lineage>
</organism>
<dbReference type="GO" id="GO:0003677">
    <property type="term" value="F:DNA binding"/>
    <property type="evidence" value="ECO:0007669"/>
    <property type="project" value="UniProtKB-KW"/>
</dbReference>
<dbReference type="Proteomes" id="UP001569428">
    <property type="component" value="Unassembled WGS sequence"/>
</dbReference>
<dbReference type="PROSITE" id="PS51257">
    <property type="entry name" value="PROKAR_LIPOPROTEIN"/>
    <property type="match status" value="1"/>
</dbReference>
<dbReference type="InterPro" id="IPR003583">
    <property type="entry name" value="Hlx-hairpin-Hlx_DNA-bd_motif"/>
</dbReference>
<dbReference type="Pfam" id="PF12836">
    <property type="entry name" value="HHH_3"/>
    <property type="match status" value="1"/>
</dbReference>
<name>A0ABV4NXH1_9GAMM</name>
<dbReference type="PANTHER" id="PTHR21180">
    <property type="entry name" value="ENDONUCLEASE/EXONUCLEASE/PHOSPHATASE FAMILY DOMAIN-CONTAINING PROTEIN 1"/>
    <property type="match status" value="1"/>
</dbReference>
<comment type="caution">
    <text evidence="3">The sequence shown here is derived from an EMBL/GenBank/DDBJ whole genome shotgun (WGS) entry which is preliminary data.</text>
</comment>
<proteinExistence type="predicted"/>
<dbReference type="NCBIfam" id="TIGR00426">
    <property type="entry name" value="competence protein ComEA helix-hairpin-helix repeat region"/>
    <property type="match status" value="1"/>
</dbReference>
<feature type="domain" description="Helix-hairpin-helix DNA-binding motif class 1" evidence="2">
    <location>
        <begin position="80"/>
        <end position="99"/>
    </location>
</feature>
<dbReference type="PANTHER" id="PTHR21180:SF32">
    <property type="entry name" value="ENDONUCLEASE_EXONUCLEASE_PHOSPHATASE FAMILY DOMAIN-CONTAINING PROTEIN 1"/>
    <property type="match status" value="1"/>
</dbReference>
<keyword evidence="3" id="KW-0238">DNA-binding</keyword>
<evidence type="ECO:0000313" key="3">
    <source>
        <dbReference type="EMBL" id="MFA0810806.1"/>
    </source>
</evidence>
<dbReference type="EMBL" id="JBGMEK010000012">
    <property type="protein sequence ID" value="MFA0810806.1"/>
    <property type="molecule type" value="Genomic_DNA"/>
</dbReference>
<feature type="signal peptide" evidence="1">
    <location>
        <begin position="1"/>
        <end position="26"/>
    </location>
</feature>
<gene>
    <name evidence="3" type="ORF">ACCI49_07710</name>
</gene>
<dbReference type="SMART" id="SM00278">
    <property type="entry name" value="HhH1"/>
    <property type="match status" value="2"/>
</dbReference>
<feature type="chain" id="PRO_5045336186" evidence="1">
    <location>
        <begin position="27"/>
        <end position="102"/>
    </location>
</feature>
<sequence>MKNTRILLSTLLIALFSSCISPAIYADDGELNSVEQLVSEVNVNSASALELAEKLDGVGKARAQLIIEYREKHGPFTSVDQLLNVKGIGAATLEKNREKIRL</sequence>
<protein>
    <submittedName>
        <fullName evidence="3">ComEA family DNA-binding protein</fullName>
    </submittedName>
</protein>
<dbReference type="RefSeq" id="WP_371838378.1">
    <property type="nucleotide sequence ID" value="NZ_JBGMEK010000012.1"/>
</dbReference>
<dbReference type="InterPro" id="IPR004509">
    <property type="entry name" value="Competence_ComEA_HhH"/>
</dbReference>
<dbReference type="InterPro" id="IPR010994">
    <property type="entry name" value="RuvA_2-like"/>
</dbReference>
<keyword evidence="4" id="KW-1185">Reference proteome</keyword>